<feature type="transmembrane region" description="Helical" evidence="1">
    <location>
        <begin position="75"/>
        <end position="94"/>
    </location>
</feature>
<feature type="transmembrane region" description="Helical" evidence="1">
    <location>
        <begin position="182"/>
        <end position="201"/>
    </location>
</feature>
<dbReference type="PANTHER" id="PTHR23525">
    <property type="entry name" value="TRANSPORTER, PUTATIVE-RELATED"/>
    <property type="match status" value="1"/>
</dbReference>
<sequence length="485" mass="53184">MNWNVYITLLQRVGDSFAQGIWAFVALPTYIWLIENHSNKAVGYAQGIQGFAMAAVAVPASLMADRTRRDMVLRLFAFVGLGGCVAFLGAVYIGKQPLSLLHIKTDTKLVAICGASALWGIYTAAQPVVESIFADSVPTGARIGLYSTFTALTRVAICFGPLGAALMFWWSGNVWEVHVIEQIMLVGVGLSAVSILPMFVFNDDKTLGADSDAYQELLTIQEEEDEPVSPRWRVLRGHITTNSIPWLLAGSDIIIGLASGMTLKFIPIFLLQACALDPITVNIYTFISPLLIAAIMFSLPPIAKTLGRVQVLLLLKCLGVGLLYWMALIPSIWKRPLLIMSVSLARMAFMNSGYPIQKSILMDYVPRSTRARWNSVDTFMNFAWSGSAVVGGFLIDSAGFRITFFITAAMQTISLVFLFALLPVVPVKQSYSIRSRRATQHGSRRGTQHGQGDTGRCFTMDELDALTEALLAQEPRSAHRISEPC</sequence>
<keyword evidence="1" id="KW-0472">Membrane</keyword>
<name>A0AAW1QJK1_9CHLO</name>
<evidence type="ECO:0000313" key="2">
    <source>
        <dbReference type="EMBL" id="KAK9821640.1"/>
    </source>
</evidence>
<dbReference type="InterPro" id="IPR036259">
    <property type="entry name" value="MFS_trans_sf"/>
</dbReference>
<gene>
    <name evidence="2" type="ORF">WJX74_002867</name>
</gene>
<feature type="transmembrane region" description="Helical" evidence="1">
    <location>
        <begin position="151"/>
        <end position="170"/>
    </location>
</feature>
<protein>
    <recommendedName>
        <fullName evidence="4">Major facilitator superfamily (MFS) profile domain-containing protein</fullName>
    </recommendedName>
</protein>
<feature type="transmembrane region" description="Helical" evidence="1">
    <location>
        <begin position="246"/>
        <end position="269"/>
    </location>
</feature>
<feature type="transmembrane region" description="Helical" evidence="1">
    <location>
        <begin position="311"/>
        <end position="332"/>
    </location>
</feature>
<feature type="transmembrane region" description="Helical" evidence="1">
    <location>
        <begin position="281"/>
        <end position="299"/>
    </location>
</feature>
<dbReference type="Proteomes" id="UP001438707">
    <property type="component" value="Unassembled WGS sequence"/>
</dbReference>
<evidence type="ECO:0008006" key="4">
    <source>
        <dbReference type="Google" id="ProtNLM"/>
    </source>
</evidence>
<dbReference type="GO" id="GO:0022857">
    <property type="term" value="F:transmembrane transporter activity"/>
    <property type="evidence" value="ECO:0007669"/>
    <property type="project" value="InterPro"/>
</dbReference>
<evidence type="ECO:0000256" key="1">
    <source>
        <dbReference type="SAM" id="Phobius"/>
    </source>
</evidence>
<keyword evidence="1" id="KW-1133">Transmembrane helix</keyword>
<organism evidence="2 3">
    <name type="scientific">Apatococcus lobatus</name>
    <dbReference type="NCBI Taxonomy" id="904363"/>
    <lineage>
        <taxon>Eukaryota</taxon>
        <taxon>Viridiplantae</taxon>
        <taxon>Chlorophyta</taxon>
        <taxon>core chlorophytes</taxon>
        <taxon>Trebouxiophyceae</taxon>
        <taxon>Chlorellales</taxon>
        <taxon>Chlorellaceae</taxon>
        <taxon>Apatococcus</taxon>
    </lineage>
</organism>
<accession>A0AAW1QJK1</accession>
<proteinExistence type="predicted"/>
<feature type="transmembrane region" description="Helical" evidence="1">
    <location>
        <begin position="378"/>
        <end position="395"/>
    </location>
</feature>
<dbReference type="PANTHER" id="PTHR23525:SF1">
    <property type="entry name" value="NODULIN-LIKE DOMAIN-CONTAINING PROTEIN"/>
    <property type="match status" value="1"/>
</dbReference>
<dbReference type="SUPFAM" id="SSF103473">
    <property type="entry name" value="MFS general substrate transporter"/>
    <property type="match status" value="1"/>
</dbReference>
<keyword evidence="3" id="KW-1185">Reference proteome</keyword>
<dbReference type="Pfam" id="PF07690">
    <property type="entry name" value="MFS_1"/>
    <property type="match status" value="1"/>
</dbReference>
<comment type="caution">
    <text evidence="2">The sequence shown here is derived from an EMBL/GenBank/DDBJ whole genome shotgun (WGS) entry which is preliminary data.</text>
</comment>
<feature type="transmembrane region" description="Helical" evidence="1">
    <location>
        <begin position="41"/>
        <end position="63"/>
    </location>
</feature>
<dbReference type="InterPro" id="IPR011701">
    <property type="entry name" value="MFS"/>
</dbReference>
<dbReference type="Gene3D" id="1.20.1250.20">
    <property type="entry name" value="MFS general substrate transporter like domains"/>
    <property type="match status" value="2"/>
</dbReference>
<feature type="transmembrane region" description="Helical" evidence="1">
    <location>
        <begin position="16"/>
        <end position="34"/>
    </location>
</feature>
<evidence type="ECO:0000313" key="3">
    <source>
        <dbReference type="Proteomes" id="UP001438707"/>
    </source>
</evidence>
<dbReference type="AlphaFoldDB" id="A0AAW1QJK1"/>
<reference evidence="2 3" key="1">
    <citation type="journal article" date="2024" name="Nat. Commun.">
        <title>Phylogenomics reveals the evolutionary origins of lichenization in chlorophyte algae.</title>
        <authorList>
            <person name="Puginier C."/>
            <person name="Libourel C."/>
            <person name="Otte J."/>
            <person name="Skaloud P."/>
            <person name="Haon M."/>
            <person name="Grisel S."/>
            <person name="Petersen M."/>
            <person name="Berrin J.G."/>
            <person name="Delaux P.M."/>
            <person name="Dal Grande F."/>
            <person name="Keller J."/>
        </authorList>
    </citation>
    <scope>NUCLEOTIDE SEQUENCE [LARGE SCALE GENOMIC DNA]</scope>
    <source>
        <strain evidence="2 3">SAG 2145</strain>
    </source>
</reference>
<feature type="transmembrane region" description="Helical" evidence="1">
    <location>
        <begin position="401"/>
        <end position="427"/>
    </location>
</feature>
<dbReference type="EMBL" id="JALJOS010000036">
    <property type="protein sequence ID" value="KAK9821640.1"/>
    <property type="molecule type" value="Genomic_DNA"/>
</dbReference>
<keyword evidence="1" id="KW-0812">Transmembrane</keyword>